<keyword evidence="2" id="KW-0732">Signal</keyword>
<sequence length="415" mass="42844">MLSFSKRTIFAAIAVAGLIGPSQQAEAWLEAGVLTCEDSGGFSLILSSPRDLHCVFHRANGLTEAYRGRLREVGRNLGATGAGVIAWSVVADKTDGPPGALSGTYRWAGSAGSEPAWADTGATKGAGGEGRGLVGGPRRTVTLQPLRVGGNAGLNLAVGIAAMELHPLFETTVRTAPTRVPAGGLGDDLARPGQVLVVPARAAASLAPPVRFVANEILLEPVARDLQFAEVGPARIMSRPRQPGGASGQDQACVDDLAKTLGIDRDRVRVTSRDVVRNGDALVYLYADGTRAACEVDRTSTVRGTRRMIPVRVTSAPPSTASGAGSNAGSLVERACMDAVRRQAGRYRAIIVLGNAVSQANSTVTVGVGARRAPWRCVASNDGVVTDLSFAGDDSAGVRDAGAPMPGRTTLPPAR</sequence>
<proteinExistence type="predicted"/>
<accession>A0AAW5QYA1</accession>
<dbReference type="InterPro" id="IPR009333">
    <property type="entry name" value="DUF992"/>
</dbReference>
<dbReference type="AlphaFoldDB" id="A0AAW5QYA1"/>
<feature type="region of interest" description="Disordered" evidence="1">
    <location>
        <begin position="395"/>
        <end position="415"/>
    </location>
</feature>
<organism evidence="3 4">
    <name type="scientific">Microbaculum marinisediminis</name>
    <dbReference type="NCBI Taxonomy" id="2931392"/>
    <lineage>
        <taxon>Bacteria</taxon>
        <taxon>Pseudomonadati</taxon>
        <taxon>Pseudomonadota</taxon>
        <taxon>Alphaproteobacteria</taxon>
        <taxon>Hyphomicrobiales</taxon>
        <taxon>Tepidamorphaceae</taxon>
        <taxon>Microbaculum</taxon>
    </lineage>
</organism>
<feature type="chain" id="PRO_5043935844" evidence="2">
    <location>
        <begin position="28"/>
        <end position="415"/>
    </location>
</feature>
<feature type="signal peptide" evidence="2">
    <location>
        <begin position="1"/>
        <end position="27"/>
    </location>
</feature>
<dbReference type="Proteomes" id="UP001320898">
    <property type="component" value="Unassembled WGS sequence"/>
</dbReference>
<evidence type="ECO:0000256" key="2">
    <source>
        <dbReference type="SAM" id="SignalP"/>
    </source>
</evidence>
<protein>
    <submittedName>
        <fullName evidence="3">DUF992 domain-containing protein</fullName>
    </submittedName>
</protein>
<dbReference type="EMBL" id="JALIDZ010000005">
    <property type="protein sequence ID" value="MCT8972534.1"/>
    <property type="molecule type" value="Genomic_DNA"/>
</dbReference>
<evidence type="ECO:0000313" key="3">
    <source>
        <dbReference type="EMBL" id="MCT8972534.1"/>
    </source>
</evidence>
<dbReference type="RefSeq" id="WP_261616117.1">
    <property type="nucleotide sequence ID" value="NZ_JALIDZ010000005.1"/>
</dbReference>
<name>A0AAW5QYA1_9HYPH</name>
<reference evidence="3 4" key="1">
    <citation type="submission" date="2022-04" db="EMBL/GenBank/DDBJ databases">
        <authorList>
            <person name="Ye Y.-Q."/>
            <person name="Du Z.-J."/>
        </authorList>
    </citation>
    <scope>NUCLEOTIDE SEQUENCE [LARGE SCALE GENOMIC DNA]</scope>
    <source>
        <strain evidence="3 4">A6E488</strain>
    </source>
</reference>
<gene>
    <name evidence="3" type="ORF">MUB46_11755</name>
</gene>
<comment type="caution">
    <text evidence="3">The sequence shown here is derived from an EMBL/GenBank/DDBJ whole genome shotgun (WGS) entry which is preliminary data.</text>
</comment>
<evidence type="ECO:0000313" key="4">
    <source>
        <dbReference type="Proteomes" id="UP001320898"/>
    </source>
</evidence>
<keyword evidence="4" id="KW-1185">Reference proteome</keyword>
<dbReference type="Pfam" id="PF06186">
    <property type="entry name" value="DUF992"/>
    <property type="match status" value="1"/>
</dbReference>
<evidence type="ECO:0000256" key="1">
    <source>
        <dbReference type="SAM" id="MobiDB-lite"/>
    </source>
</evidence>